<dbReference type="InterPro" id="IPR055170">
    <property type="entry name" value="GFO_IDH_MocA-like_dom"/>
</dbReference>
<dbReference type="AlphaFoldDB" id="A0A382PK04"/>
<sequence>VEAACRHRMPILTEKPIADTWKDVAAIYRAVKKAGVKCTVIQNYRYNATMYTFREILRSRRLGRLNYIMGRFQADYRRYGAWGAFRHEIPHSLLVEGGVHHLDMLRNLAGSRCVEISGCEWNRPWSSFKGESNASYVMKMANGVIAHYEGSCSAAGHQNSWHAEYYRAECERGEVVIDNDNTVRLVMRDNETGALTTEGVALLRPEFEGHAHVIDAHLKWLAGGPRPETALDDNVHSNAAMFGAIEASAKGRTVDVEAMVNKLVKR</sequence>
<name>A0A382PK04_9ZZZZ</name>
<feature type="domain" description="GFO/IDH/MocA-like oxidoreductase" evidence="1">
    <location>
        <begin position="52"/>
        <end position="168"/>
    </location>
</feature>
<evidence type="ECO:0000313" key="2">
    <source>
        <dbReference type="EMBL" id="SVC73713.1"/>
    </source>
</evidence>
<dbReference type="InterPro" id="IPR051317">
    <property type="entry name" value="Gfo/Idh/MocA_oxidoreduct"/>
</dbReference>
<feature type="non-terminal residue" evidence="2">
    <location>
        <position position="1"/>
    </location>
</feature>
<dbReference type="InterPro" id="IPR036291">
    <property type="entry name" value="NAD(P)-bd_dom_sf"/>
</dbReference>
<reference evidence="2" key="1">
    <citation type="submission" date="2018-05" db="EMBL/GenBank/DDBJ databases">
        <authorList>
            <person name="Lanie J.A."/>
            <person name="Ng W.-L."/>
            <person name="Kazmierczak K.M."/>
            <person name="Andrzejewski T.M."/>
            <person name="Davidsen T.M."/>
            <person name="Wayne K.J."/>
            <person name="Tettelin H."/>
            <person name="Glass J.I."/>
            <person name="Rusch D."/>
            <person name="Podicherti R."/>
            <person name="Tsui H.-C.T."/>
            <person name="Winkler M.E."/>
        </authorList>
    </citation>
    <scope>NUCLEOTIDE SEQUENCE</scope>
</reference>
<dbReference type="PANTHER" id="PTHR43708:SF8">
    <property type="entry name" value="OXIDOREDUCTASE"/>
    <property type="match status" value="1"/>
</dbReference>
<protein>
    <recommendedName>
        <fullName evidence="1">GFO/IDH/MocA-like oxidoreductase domain-containing protein</fullName>
    </recommendedName>
</protein>
<proteinExistence type="predicted"/>
<dbReference type="SUPFAM" id="SSF55347">
    <property type="entry name" value="Glyceraldehyde-3-phosphate dehydrogenase-like, C-terminal domain"/>
    <property type="match status" value="1"/>
</dbReference>
<dbReference type="Gene3D" id="3.40.50.720">
    <property type="entry name" value="NAD(P)-binding Rossmann-like Domain"/>
    <property type="match status" value="1"/>
</dbReference>
<gene>
    <name evidence="2" type="ORF">METZ01_LOCUS326567</name>
</gene>
<dbReference type="PANTHER" id="PTHR43708">
    <property type="entry name" value="CONSERVED EXPRESSED OXIDOREDUCTASE (EUROFUNG)"/>
    <property type="match status" value="1"/>
</dbReference>
<accession>A0A382PK04</accession>
<dbReference type="SUPFAM" id="SSF51735">
    <property type="entry name" value="NAD(P)-binding Rossmann-fold domains"/>
    <property type="match status" value="1"/>
</dbReference>
<dbReference type="EMBL" id="UINC01107954">
    <property type="protein sequence ID" value="SVC73713.1"/>
    <property type="molecule type" value="Genomic_DNA"/>
</dbReference>
<organism evidence="2">
    <name type="scientific">marine metagenome</name>
    <dbReference type="NCBI Taxonomy" id="408172"/>
    <lineage>
        <taxon>unclassified sequences</taxon>
        <taxon>metagenomes</taxon>
        <taxon>ecological metagenomes</taxon>
    </lineage>
</organism>
<evidence type="ECO:0000259" key="1">
    <source>
        <dbReference type="Pfam" id="PF22725"/>
    </source>
</evidence>
<dbReference type="Pfam" id="PF22725">
    <property type="entry name" value="GFO_IDH_MocA_C3"/>
    <property type="match status" value="1"/>
</dbReference>
<dbReference type="Gene3D" id="3.30.360.10">
    <property type="entry name" value="Dihydrodipicolinate Reductase, domain 2"/>
    <property type="match status" value="1"/>
</dbReference>